<keyword evidence="5" id="KW-1185">Reference proteome</keyword>
<comment type="subcellular location">
    <subcellularLocation>
        <location evidence="1">Membrane</location>
    </subcellularLocation>
</comment>
<feature type="domain" description="Beta-lactamase-related" evidence="3">
    <location>
        <begin position="21"/>
        <end position="320"/>
    </location>
</feature>
<evidence type="ECO:0000259" key="3">
    <source>
        <dbReference type="Pfam" id="PF00144"/>
    </source>
</evidence>
<evidence type="ECO:0000256" key="1">
    <source>
        <dbReference type="ARBA" id="ARBA00004370"/>
    </source>
</evidence>
<protein>
    <submittedName>
        <fullName evidence="4">Serine hydrolase domain-containing protein</fullName>
        <ecNumber evidence="4">3.-.-.-</ecNumber>
    </submittedName>
</protein>
<dbReference type="RefSeq" id="WP_379892790.1">
    <property type="nucleotide sequence ID" value="NZ_CBCSCT010000012.1"/>
</dbReference>
<evidence type="ECO:0000313" key="4">
    <source>
        <dbReference type="EMBL" id="MFC5985698.1"/>
    </source>
</evidence>
<dbReference type="EMBL" id="JBHSQV010000029">
    <property type="protein sequence ID" value="MFC5985698.1"/>
    <property type="molecule type" value="Genomic_DNA"/>
</dbReference>
<dbReference type="PANTHER" id="PTHR46825">
    <property type="entry name" value="D-ALANYL-D-ALANINE-CARBOXYPEPTIDASE/ENDOPEPTIDASE AMPH"/>
    <property type="match status" value="1"/>
</dbReference>
<dbReference type="GO" id="GO:0016787">
    <property type="term" value="F:hydrolase activity"/>
    <property type="evidence" value="ECO:0007669"/>
    <property type="project" value="UniProtKB-KW"/>
</dbReference>
<dbReference type="Gene3D" id="3.40.710.10">
    <property type="entry name" value="DD-peptidase/beta-lactamase superfamily"/>
    <property type="match status" value="1"/>
</dbReference>
<proteinExistence type="predicted"/>
<dbReference type="Pfam" id="PF00144">
    <property type="entry name" value="Beta-lactamase"/>
    <property type="match status" value="1"/>
</dbReference>
<dbReference type="PANTHER" id="PTHR46825:SF11">
    <property type="entry name" value="PENICILLIN-BINDING PROTEIN 4"/>
    <property type="match status" value="1"/>
</dbReference>
<keyword evidence="2" id="KW-0472">Membrane</keyword>
<dbReference type="EC" id="3.-.-.-" evidence="4"/>
<sequence>MRTSHTFIEHIQHWARAYDRNGYLNGSILVASHQQVLLQEGFGMANWEHRVPNTSKTKFRIGSLTKAFTAMCIFQLHASGKLHIHDEIGKYLKNYPNGDQITIYHCLTNSAGIPNYTSFSDFWFRTMRLPMTLDQLIDSFKGLELEFTPGSQFAYSSSGYALLTQIIEIVSGMPYPSYILEHICRPLGMKHTGCDDGSELISGLASGYSYWEKPIHAAYADMSFPLGGYGMYSTVEDLYIWDQALRSNALIDGELTDLMFTPYKGSYGCGWMVSDFLGKSCIHHFGDISGYFSDFLRFHDEQVTVIFLSNMNVTPVSHLSRELAKIVFGGRAALPVEAKAIPMTFTESFIGSYRAHDESFVVSVNEKNEALYVTVPKMYGVMYKFKLIPVYQDSSKTAFVTEMIHETLVIHYAGSGEITGADYTDFHGRSHKLHKVC</sequence>
<gene>
    <name evidence="4" type="ORF">ACFPXP_04540</name>
</gene>
<evidence type="ECO:0000256" key="2">
    <source>
        <dbReference type="ARBA" id="ARBA00023136"/>
    </source>
</evidence>
<dbReference type="InterPro" id="IPR001466">
    <property type="entry name" value="Beta-lactam-related"/>
</dbReference>
<organism evidence="4 5">
    <name type="scientific">Marinicrinis lubricantis</name>
    <dbReference type="NCBI Taxonomy" id="2086470"/>
    <lineage>
        <taxon>Bacteria</taxon>
        <taxon>Bacillati</taxon>
        <taxon>Bacillota</taxon>
        <taxon>Bacilli</taxon>
        <taxon>Bacillales</taxon>
        <taxon>Paenibacillaceae</taxon>
    </lineage>
</organism>
<keyword evidence="4" id="KW-0378">Hydrolase</keyword>
<dbReference type="InterPro" id="IPR050491">
    <property type="entry name" value="AmpC-like"/>
</dbReference>
<dbReference type="InterPro" id="IPR012338">
    <property type="entry name" value="Beta-lactam/transpept-like"/>
</dbReference>
<reference evidence="5" key="1">
    <citation type="journal article" date="2019" name="Int. J. Syst. Evol. Microbiol.">
        <title>The Global Catalogue of Microorganisms (GCM) 10K type strain sequencing project: providing services to taxonomists for standard genome sequencing and annotation.</title>
        <authorList>
            <consortium name="The Broad Institute Genomics Platform"/>
            <consortium name="The Broad Institute Genome Sequencing Center for Infectious Disease"/>
            <person name="Wu L."/>
            <person name="Ma J."/>
        </authorList>
    </citation>
    <scope>NUCLEOTIDE SEQUENCE [LARGE SCALE GENOMIC DNA]</scope>
    <source>
        <strain evidence="5">CCM 8749</strain>
    </source>
</reference>
<dbReference type="SUPFAM" id="SSF56601">
    <property type="entry name" value="beta-lactamase/transpeptidase-like"/>
    <property type="match status" value="1"/>
</dbReference>
<name>A0ABW1IKU9_9BACL</name>
<comment type="caution">
    <text evidence="4">The sequence shown here is derived from an EMBL/GenBank/DDBJ whole genome shotgun (WGS) entry which is preliminary data.</text>
</comment>
<evidence type="ECO:0000313" key="5">
    <source>
        <dbReference type="Proteomes" id="UP001596250"/>
    </source>
</evidence>
<accession>A0ABW1IKU9</accession>
<dbReference type="Proteomes" id="UP001596250">
    <property type="component" value="Unassembled WGS sequence"/>
</dbReference>